<reference evidence="2 3" key="1">
    <citation type="journal article" date="2018" name="J. Microbiol.">
        <title>Baekduia soli gen. nov., sp. nov., a novel bacterium isolated from the soil of Baekdu Mountain and proposal of a novel family name, Baekduiaceae fam. nov.</title>
        <authorList>
            <person name="An D.S."/>
            <person name="Siddiqi M.Z."/>
            <person name="Kim K.H."/>
            <person name="Yu H.S."/>
            <person name="Im W.T."/>
        </authorList>
    </citation>
    <scope>NUCLEOTIDE SEQUENCE [LARGE SCALE GENOMIC DNA]</scope>
    <source>
        <strain evidence="2 3">BR7-21</strain>
    </source>
</reference>
<dbReference type="KEGG" id="bsol:FSW04_09250"/>
<gene>
    <name evidence="2" type="ORF">FSW04_09250</name>
</gene>
<dbReference type="OrthoDB" id="5245136at2"/>
<feature type="region of interest" description="Disordered" evidence="1">
    <location>
        <begin position="30"/>
        <end position="84"/>
    </location>
</feature>
<dbReference type="Proteomes" id="UP000321805">
    <property type="component" value="Chromosome"/>
</dbReference>
<evidence type="ECO:0000313" key="2">
    <source>
        <dbReference type="EMBL" id="QEC47742.1"/>
    </source>
</evidence>
<keyword evidence="3" id="KW-1185">Reference proteome</keyword>
<feature type="compositionally biased region" description="Basic and acidic residues" evidence="1">
    <location>
        <begin position="62"/>
        <end position="71"/>
    </location>
</feature>
<dbReference type="RefSeq" id="WP_146918542.1">
    <property type="nucleotide sequence ID" value="NZ_CP042430.1"/>
</dbReference>
<name>A0A5B8U517_9ACTN</name>
<sequence>MQLLLRLPFLLFEWLVRRVVDRFTGAETAGMAWAPDPAPTTAEAPSMPSTPSAPPPPTAAETLRRSAEREAAAPPPRPLRQRPLRAVDHVDSGAEVVESVGPAEDVGGSIVVDLPWDGYDTMSAATIVARLRSADVATKGVVRLYEQQHKRRSTVLRATG</sequence>
<organism evidence="2 3">
    <name type="scientific">Baekduia soli</name>
    <dbReference type="NCBI Taxonomy" id="496014"/>
    <lineage>
        <taxon>Bacteria</taxon>
        <taxon>Bacillati</taxon>
        <taxon>Actinomycetota</taxon>
        <taxon>Thermoleophilia</taxon>
        <taxon>Solirubrobacterales</taxon>
        <taxon>Baekduiaceae</taxon>
        <taxon>Baekduia</taxon>
    </lineage>
</organism>
<feature type="compositionally biased region" description="Low complexity" evidence="1">
    <location>
        <begin position="32"/>
        <end position="50"/>
    </location>
</feature>
<protein>
    <submittedName>
        <fullName evidence="2">Uncharacterized protein</fullName>
    </submittedName>
</protein>
<evidence type="ECO:0000313" key="3">
    <source>
        <dbReference type="Proteomes" id="UP000321805"/>
    </source>
</evidence>
<proteinExistence type="predicted"/>
<evidence type="ECO:0000256" key="1">
    <source>
        <dbReference type="SAM" id="MobiDB-lite"/>
    </source>
</evidence>
<dbReference type="AlphaFoldDB" id="A0A5B8U517"/>
<dbReference type="EMBL" id="CP042430">
    <property type="protein sequence ID" value="QEC47742.1"/>
    <property type="molecule type" value="Genomic_DNA"/>
</dbReference>
<accession>A0A5B8U517</accession>